<feature type="compositionally biased region" description="Low complexity" evidence="1">
    <location>
        <begin position="108"/>
        <end position="124"/>
    </location>
</feature>
<dbReference type="OrthoDB" id="952847at2"/>
<dbReference type="Proteomes" id="UP001161697">
    <property type="component" value="Unassembled WGS sequence"/>
</dbReference>
<dbReference type="Proteomes" id="UP000244052">
    <property type="component" value="Unassembled WGS sequence"/>
</dbReference>
<evidence type="ECO:0000313" key="5">
    <source>
        <dbReference type="Proteomes" id="UP000244052"/>
    </source>
</evidence>
<reference evidence="4" key="2">
    <citation type="submission" date="2018-11" db="EMBL/GenBank/DDBJ databases">
        <authorList>
            <consortium name="Genoscope - CEA"/>
            <person name="William W."/>
        </authorList>
    </citation>
    <scope>NUCLEOTIDE SEQUENCE [LARGE SCALE GENOMIC DNA]</scope>
    <source>
        <strain evidence="4">T9AD</strain>
    </source>
</reference>
<evidence type="ECO:0000313" key="2">
    <source>
        <dbReference type="EMBL" id="MDH1339187.1"/>
    </source>
</evidence>
<dbReference type="EMBL" id="JAOCJE010000001">
    <property type="protein sequence ID" value="MDH1339187.1"/>
    <property type="molecule type" value="Genomic_DNA"/>
</dbReference>
<evidence type="ECO:0000313" key="3">
    <source>
        <dbReference type="EMBL" id="PTU80832.1"/>
    </source>
</evidence>
<dbReference type="EMBL" id="LR130779">
    <property type="protein sequence ID" value="VDN61253.1"/>
    <property type="molecule type" value="Genomic_DNA"/>
</dbReference>
<sequence>MFNTKLPTLNELPSSAQLLRSTVIALIAAGVLLVTVVMPSEYAIDPTGVGGALGLTQMGEIKLQLAEEAAADEAAAQAIATPSAPAVAAAPTPPVAAPAPMPAPAPAVAPQVQAPAQTQPAAPEPQVAGQQHEMSITLEPSQGAEVKLEMKEGAKVNYLWTANGSVVNYDTHGDPYNAPRDFYHGYGKGRATPEDSGVLEAAFDGKHGWFWRNRTNKPVTVTLRTQGDYISIKRVI</sequence>
<keyword evidence="2" id="KW-0472">Membrane</keyword>
<keyword evidence="5" id="KW-1185">Reference proteome</keyword>
<reference evidence="3 5" key="1">
    <citation type="submission" date="2018-04" db="EMBL/GenBank/DDBJ databases">
        <title>Pseudomonas sp. nov., isolated from mangrove soil.</title>
        <authorList>
            <person name="Chen C."/>
        </authorList>
    </citation>
    <scope>NUCLEOTIDE SEQUENCE [LARGE SCALE GENOMIC DNA]</scope>
    <source>
        <strain evidence="3 5">JCM 14246</strain>
    </source>
</reference>
<evidence type="ECO:0000256" key="1">
    <source>
        <dbReference type="SAM" id="MobiDB-lite"/>
    </source>
</evidence>
<name>A0A653AY05_ECTOL</name>
<dbReference type="EMBL" id="QASO01000005">
    <property type="protein sequence ID" value="PTU80832.1"/>
    <property type="molecule type" value="Genomic_DNA"/>
</dbReference>
<accession>A0A2T5PSX2</accession>
<keyword evidence="2" id="KW-0812">Transmembrane</keyword>
<feature type="region of interest" description="Disordered" evidence="1">
    <location>
        <begin position="88"/>
        <end position="124"/>
    </location>
</feature>
<dbReference type="RefSeq" id="WP_105446800.1">
    <property type="nucleotide sequence ID" value="NZ_CP104579.1"/>
</dbReference>
<organism evidence="4">
    <name type="scientific">Ectopseudomonas oleovorans</name>
    <name type="common">Pseudomonas oleovorans</name>
    <dbReference type="NCBI Taxonomy" id="301"/>
    <lineage>
        <taxon>Bacteria</taxon>
        <taxon>Pseudomonadati</taxon>
        <taxon>Pseudomonadota</taxon>
        <taxon>Gammaproteobacteria</taxon>
        <taxon>Pseudomonadales</taxon>
        <taxon>Pseudomonadaceae</taxon>
        <taxon>Ectopseudomonas</taxon>
    </lineage>
</organism>
<evidence type="ECO:0000313" key="4">
    <source>
        <dbReference type="EMBL" id="VDN61253.1"/>
    </source>
</evidence>
<gene>
    <name evidence="3" type="ORF">DBO86_01325</name>
    <name evidence="2" type="ORF">N5J11_08035</name>
    <name evidence="4" type="ORF">POT9AD_0262</name>
</gene>
<proteinExistence type="predicted"/>
<accession>A0A653AY05</accession>
<protein>
    <submittedName>
        <fullName evidence="2">Transmembrane anchor protein</fullName>
    </submittedName>
</protein>
<dbReference type="AlphaFoldDB" id="A0A653AY05"/>
<feature type="compositionally biased region" description="Pro residues" evidence="1">
    <location>
        <begin position="91"/>
        <end position="107"/>
    </location>
</feature>
<reference evidence="2" key="3">
    <citation type="submission" date="2022-09" db="EMBL/GenBank/DDBJ databases">
        <title>Intensive care unit water sources are persistently colonized with multi-drug resistant bacteria and are the site of extensive horizontal gene transfer of antibiotic resistance genes.</title>
        <authorList>
            <person name="Diorio-Toth L."/>
        </authorList>
    </citation>
    <scope>NUCLEOTIDE SEQUENCE</scope>
    <source>
        <strain evidence="2">GD03704</strain>
    </source>
</reference>